<comment type="caution">
    <text evidence="1">The sequence shown here is derived from an EMBL/GenBank/DDBJ whole genome shotgun (WGS) entry which is preliminary data.</text>
</comment>
<dbReference type="RefSeq" id="WP_274263746.1">
    <property type="nucleotide sequence ID" value="NZ_JAQZCI010000001.1"/>
</dbReference>
<dbReference type="EMBL" id="JAQZCI010000001">
    <property type="protein sequence ID" value="MDD7961118.1"/>
    <property type="molecule type" value="Genomic_DNA"/>
</dbReference>
<evidence type="ECO:0000313" key="1">
    <source>
        <dbReference type="EMBL" id="MDD7961118.1"/>
    </source>
</evidence>
<gene>
    <name evidence="1" type="ORF">PUW80_01995</name>
</gene>
<organism evidence="1 2">
    <name type="scientific">Microbacterium thalli</name>
    <dbReference type="NCBI Taxonomy" id="3027921"/>
    <lineage>
        <taxon>Bacteria</taxon>
        <taxon>Bacillati</taxon>
        <taxon>Actinomycetota</taxon>
        <taxon>Actinomycetes</taxon>
        <taxon>Micrococcales</taxon>
        <taxon>Microbacteriaceae</taxon>
        <taxon>Microbacterium</taxon>
    </lineage>
</organism>
<dbReference type="Pfam" id="PF12686">
    <property type="entry name" value="DUF3800"/>
    <property type="match status" value="1"/>
</dbReference>
<dbReference type="InterPro" id="IPR024524">
    <property type="entry name" value="DUF3800"/>
</dbReference>
<name>A0ABT5SE90_9MICO</name>
<reference evidence="1 2" key="1">
    <citation type="submission" date="2023-02" db="EMBL/GenBank/DDBJ databases">
        <title>Study of novel species of the Microbacterium genus.</title>
        <authorList>
            <person name="Arroyo-Herrera I."/>
            <person name="Roman-Ponce B."/>
            <person name="Vasquez-Murrieta M.S."/>
        </authorList>
    </citation>
    <scope>NUCLEOTIDE SEQUENCE [LARGE SCALE GENOMIC DNA]</scope>
    <source>
        <strain evidence="1 2">NE1TT3</strain>
    </source>
</reference>
<keyword evidence="2" id="KW-1185">Reference proteome</keyword>
<protein>
    <submittedName>
        <fullName evidence="1">DUF3800 domain-containing protein</fullName>
    </submittedName>
</protein>
<accession>A0ABT5SE90</accession>
<sequence>MLLAYIDEIGEPGAFVSKDHPRYNTNPAFGYAGFIVPADQARNFGSYFNREKRALFQSEIERAAHPGRWERKGADIFRPQTHTRYPQQIRVFNALVRRVRQLGGRLFYYANEKPVGTPAQTSLGVTARETVAMQDTLNRIARHAHQANAHVMVMIDQITEKTRAERLPNMYGHILSRAGEFPEMKRIIEPPMHVDSVLSSNIQFADWVAACVSRAIDYQLIEGSLYKWVTNNRHISGMHGAFTQESKLHLHHRSVSDLHHSDVFKTTRPLYPIATGQTLGGVLDEATLRRIRGVAEATRR</sequence>
<evidence type="ECO:0000313" key="2">
    <source>
        <dbReference type="Proteomes" id="UP001218170"/>
    </source>
</evidence>
<proteinExistence type="predicted"/>
<dbReference type="Proteomes" id="UP001218170">
    <property type="component" value="Unassembled WGS sequence"/>
</dbReference>